<organism evidence="5">
    <name type="scientific">Diabrotica virgifera virgifera</name>
    <name type="common">western corn rootworm</name>
    <dbReference type="NCBI Taxonomy" id="50390"/>
    <lineage>
        <taxon>Eukaryota</taxon>
        <taxon>Metazoa</taxon>
        <taxon>Ecdysozoa</taxon>
        <taxon>Arthropoda</taxon>
        <taxon>Hexapoda</taxon>
        <taxon>Insecta</taxon>
        <taxon>Pterygota</taxon>
        <taxon>Neoptera</taxon>
        <taxon>Endopterygota</taxon>
        <taxon>Coleoptera</taxon>
        <taxon>Polyphaga</taxon>
        <taxon>Cucujiformia</taxon>
        <taxon>Chrysomeloidea</taxon>
        <taxon>Chrysomelidae</taxon>
        <taxon>Galerucinae</taxon>
        <taxon>Diabroticina</taxon>
        <taxon>Diabroticites</taxon>
        <taxon>Diabrotica</taxon>
    </lineage>
</organism>
<dbReference type="InParanoid" id="A0A6P7F6X8"/>
<feature type="coiled-coil region" evidence="1">
    <location>
        <begin position="356"/>
        <end position="397"/>
    </location>
</feature>
<reference evidence="3" key="2">
    <citation type="submission" date="2025-05" db="UniProtKB">
        <authorList>
            <consortium name="EnsemblMetazoa"/>
        </authorList>
    </citation>
    <scope>IDENTIFICATION</scope>
</reference>
<protein>
    <submittedName>
        <fullName evidence="5">PHD finger protein 21A-like isoform X1</fullName>
    </submittedName>
</protein>
<keyword evidence="4" id="KW-1185">Reference proteome</keyword>
<evidence type="ECO:0000313" key="3">
    <source>
        <dbReference type="EnsemblMetazoa" id="XP_050514477.1"/>
    </source>
</evidence>
<sequence>MNGMEVSKELKCDIETNQTQLKTAICNHQNILARLKADPDDVTLQKSLNKAEADIIVIGLEQKSLLERLREEYKAYQKSVNTNLMKNGLEERRFNLTSALNRARKQTIVLRSASATSFSDDSLEHLSPHSSPEHAALNPVEPQDITQIEFLNYFSLATHEAYKEMQNKRAERKRRSTANPHFLYGNKGWDFLTNNKRKRNAFLMSPVSPPHTRQSIKRKQERISPPLPNTTSVISSTISKSPIKSEQNGNASSTLTNSQFNSFPIIPNLPSGLSIERVSPTGSLSPDNRTCVTCKQPGALTLCEVCGNNFHISCHNRPLTHTPRQCPKCIVKETRTVGSLNVPSYMTVSCFTPAQMSEKLDQKKQLEEIKQSLAAELTQLQDRHSQLTISLKDQKNQQDQLLMTQNSTQDKIKQILSFIEKVKNPICSEIETIEIS</sequence>
<dbReference type="Proteomes" id="UP001652700">
    <property type="component" value="Unplaced"/>
</dbReference>
<feature type="region of interest" description="Disordered" evidence="2">
    <location>
        <begin position="203"/>
        <end position="255"/>
    </location>
</feature>
<dbReference type="OrthoDB" id="336088at2759"/>
<dbReference type="PANTHER" id="PTHR24102">
    <property type="entry name" value="PHD FINGER PROTEIN"/>
    <property type="match status" value="1"/>
</dbReference>
<dbReference type="InterPro" id="IPR011011">
    <property type="entry name" value="Znf_FYVE_PHD"/>
</dbReference>
<reference evidence="5" key="1">
    <citation type="submission" date="2025-04" db="UniProtKB">
        <authorList>
            <consortium name="RefSeq"/>
        </authorList>
    </citation>
    <scope>IDENTIFICATION</scope>
    <source>
        <tissue evidence="5">Whole insect</tissue>
    </source>
</reference>
<dbReference type="Gene3D" id="3.30.40.10">
    <property type="entry name" value="Zinc/RING finger domain, C3HC4 (zinc finger)"/>
    <property type="match status" value="1"/>
</dbReference>
<evidence type="ECO:0000313" key="5">
    <source>
        <dbReference type="RefSeq" id="XP_028131246.1"/>
    </source>
</evidence>
<accession>A0A6P7F6X8</accession>
<gene>
    <name evidence="5" type="primary">LOC114326958</name>
</gene>
<feature type="compositionally biased region" description="Low complexity" evidence="2">
    <location>
        <begin position="230"/>
        <end position="245"/>
    </location>
</feature>
<evidence type="ECO:0000313" key="4">
    <source>
        <dbReference type="Proteomes" id="UP001652700"/>
    </source>
</evidence>
<dbReference type="GeneID" id="114326958"/>
<evidence type="ECO:0000256" key="2">
    <source>
        <dbReference type="SAM" id="MobiDB-lite"/>
    </source>
</evidence>
<dbReference type="PANTHER" id="PTHR24102:SF28">
    <property type="entry name" value="PHD-TYPE DOMAIN-CONTAINING PROTEIN"/>
    <property type="match status" value="1"/>
</dbReference>
<proteinExistence type="predicted"/>
<keyword evidence="1" id="KW-0175">Coiled coil</keyword>
<dbReference type="RefSeq" id="XP_050514477.1">
    <property type="nucleotide sequence ID" value="XM_050658520.1"/>
</dbReference>
<dbReference type="InterPro" id="IPR013083">
    <property type="entry name" value="Znf_RING/FYVE/PHD"/>
</dbReference>
<name>A0A6P7F6X8_DIAVI</name>
<dbReference type="AlphaFoldDB" id="A0A6P7F6X8"/>
<dbReference type="EnsemblMetazoa" id="XM_050658520.1">
    <property type="protein sequence ID" value="XP_050514477.1"/>
    <property type="gene ID" value="LOC114326958"/>
</dbReference>
<dbReference type="SUPFAM" id="SSF57903">
    <property type="entry name" value="FYVE/PHD zinc finger"/>
    <property type="match status" value="1"/>
</dbReference>
<dbReference type="RefSeq" id="XP_028131246.1">
    <property type="nucleotide sequence ID" value="XM_028275445.1"/>
</dbReference>
<feature type="compositionally biased region" description="Polar residues" evidence="2">
    <location>
        <begin position="246"/>
        <end position="255"/>
    </location>
</feature>
<evidence type="ECO:0000256" key="1">
    <source>
        <dbReference type="SAM" id="Coils"/>
    </source>
</evidence>